<evidence type="ECO:0000313" key="9">
    <source>
        <dbReference type="EMBL" id="KAK1669989.1"/>
    </source>
</evidence>
<evidence type="ECO:0000256" key="4">
    <source>
        <dbReference type="ARBA" id="ARBA00022989"/>
    </source>
</evidence>
<keyword evidence="4" id="KW-0472">Membrane</keyword>
<reference evidence="9" key="1">
    <citation type="submission" date="2023-07" db="EMBL/GenBank/DDBJ databases">
        <title>A chromosome-level genome assembly of Lolium multiflorum.</title>
        <authorList>
            <person name="Chen Y."/>
            <person name="Copetti D."/>
            <person name="Kolliker R."/>
            <person name="Studer B."/>
        </authorList>
    </citation>
    <scope>NUCLEOTIDE SEQUENCE</scope>
    <source>
        <strain evidence="9">02402/16</strain>
        <tissue evidence="9">Leaf</tissue>
    </source>
</reference>
<gene>
    <name evidence="9" type="ORF">QYE76_058148</name>
</gene>
<dbReference type="InterPro" id="IPR036396">
    <property type="entry name" value="Cyt_P450_sf"/>
</dbReference>
<evidence type="ECO:0000256" key="8">
    <source>
        <dbReference type="RuleBase" id="RU000461"/>
    </source>
</evidence>
<dbReference type="InterPro" id="IPR017972">
    <property type="entry name" value="Cyt_P450_CS"/>
</dbReference>
<keyword evidence="4" id="KW-1133">Transmembrane helix</keyword>
<evidence type="ECO:0000256" key="6">
    <source>
        <dbReference type="ARBA" id="ARBA00023004"/>
    </source>
</evidence>
<dbReference type="GO" id="GO:0006629">
    <property type="term" value="P:lipid metabolic process"/>
    <property type="evidence" value="ECO:0007669"/>
    <property type="project" value="UniProtKB-ARBA"/>
</dbReference>
<sequence length="574" mass="63036">MVLMDVNIGLLLLLLLPVPLVVYLRWRRGPAAAASANHCPHPNLLLGNTVPFLLNLHRFLDWATDLLAASPASTIEVRGALGLGSGVATASPEVVDHFLRANFPNYVKGARFAVPFADLLGSGMFLADGRLWSLQRKLASYSFSSRSLRRFSGRVLRAHLRGRLLPFLGAAAGSGEAVDLQDVLKRFAFDNICGVAFGVDCSTLLELEAGPGQRQHEAFFAAFDDAVEITFARILHPTTLVWRAMRLANVGSERRMREAIGVIDEYVMGMVEAAEQLRARGAEEQEQHLLSRFAAAMDEEAALGVGGELGEMFGSPDAKRRFLRDVVVSFVLAGKDTTSSALTWFFWLLAANPRCEQRVYEEVTRYSDAAGAENYDAEYQEELKGMHYLHAAITEAMRLYPPVPINSRVAAADDVLPDGTTVRAGWFADYSAYAMGRMPRLWGPRCREFLPERWLDVDQGDLFVAADAARYPVFHGGPRACLGKEMAYVQMKAVAAAVIRRFRVEPVQAPACMDAPPPYEMAVTLRMKGGLRVRIRRREDDSTTKCPASCESGALRSFLACSPFAGVRGAADLA</sequence>
<accession>A0AAD8T609</accession>
<keyword evidence="5 8" id="KW-0560">Oxidoreductase</keyword>
<name>A0AAD8T609_LOLMU</name>
<evidence type="ECO:0000313" key="10">
    <source>
        <dbReference type="Proteomes" id="UP001231189"/>
    </source>
</evidence>
<evidence type="ECO:0008006" key="11">
    <source>
        <dbReference type="Google" id="ProtNLM"/>
    </source>
</evidence>
<evidence type="ECO:0000256" key="3">
    <source>
        <dbReference type="ARBA" id="ARBA00022723"/>
    </source>
</evidence>
<keyword evidence="7 8" id="KW-0349">Heme</keyword>
<dbReference type="AlphaFoldDB" id="A0AAD8T609"/>
<comment type="caution">
    <text evidence="9">The sequence shown here is derived from an EMBL/GenBank/DDBJ whole genome shotgun (WGS) entry which is preliminary data.</text>
</comment>
<dbReference type="PANTHER" id="PTHR24296">
    <property type="entry name" value="CYTOCHROME P450"/>
    <property type="match status" value="1"/>
</dbReference>
<dbReference type="PRINTS" id="PR00385">
    <property type="entry name" value="P450"/>
</dbReference>
<evidence type="ECO:0000256" key="5">
    <source>
        <dbReference type="ARBA" id="ARBA00023002"/>
    </source>
</evidence>
<keyword evidence="3 7" id="KW-0479">Metal-binding</keyword>
<evidence type="ECO:0000256" key="2">
    <source>
        <dbReference type="ARBA" id="ARBA00022692"/>
    </source>
</evidence>
<dbReference type="Proteomes" id="UP001231189">
    <property type="component" value="Unassembled WGS sequence"/>
</dbReference>
<dbReference type="GO" id="GO:0020037">
    <property type="term" value="F:heme binding"/>
    <property type="evidence" value="ECO:0007669"/>
    <property type="project" value="InterPro"/>
</dbReference>
<dbReference type="GO" id="GO:0016705">
    <property type="term" value="F:oxidoreductase activity, acting on paired donors, with incorporation or reduction of molecular oxygen"/>
    <property type="evidence" value="ECO:0007669"/>
    <property type="project" value="InterPro"/>
</dbReference>
<protein>
    <recommendedName>
        <fullName evidence="11">Cytochrome P450</fullName>
    </recommendedName>
</protein>
<keyword evidence="8" id="KW-0503">Monooxygenase</keyword>
<dbReference type="EMBL" id="JAUUTY010000003">
    <property type="protein sequence ID" value="KAK1669989.1"/>
    <property type="molecule type" value="Genomic_DNA"/>
</dbReference>
<comment type="similarity">
    <text evidence="1 8">Belongs to the cytochrome P450 family.</text>
</comment>
<dbReference type="InterPro" id="IPR001128">
    <property type="entry name" value="Cyt_P450"/>
</dbReference>
<evidence type="ECO:0000256" key="1">
    <source>
        <dbReference type="ARBA" id="ARBA00010617"/>
    </source>
</evidence>
<dbReference type="PROSITE" id="PS00086">
    <property type="entry name" value="CYTOCHROME_P450"/>
    <property type="match status" value="1"/>
</dbReference>
<dbReference type="SUPFAM" id="SSF48264">
    <property type="entry name" value="Cytochrome P450"/>
    <property type="match status" value="1"/>
</dbReference>
<dbReference type="InterPro" id="IPR002401">
    <property type="entry name" value="Cyt_P450_E_grp-I"/>
</dbReference>
<feature type="binding site" description="axial binding residue" evidence="7">
    <location>
        <position position="481"/>
    </location>
    <ligand>
        <name>heme</name>
        <dbReference type="ChEBI" id="CHEBI:30413"/>
    </ligand>
    <ligandPart>
        <name>Fe</name>
        <dbReference type="ChEBI" id="CHEBI:18248"/>
    </ligandPart>
</feature>
<proteinExistence type="inferred from homology"/>
<dbReference type="GO" id="GO:0005506">
    <property type="term" value="F:iron ion binding"/>
    <property type="evidence" value="ECO:0007669"/>
    <property type="project" value="InterPro"/>
</dbReference>
<dbReference type="PRINTS" id="PR00463">
    <property type="entry name" value="EP450I"/>
</dbReference>
<organism evidence="9 10">
    <name type="scientific">Lolium multiflorum</name>
    <name type="common">Italian ryegrass</name>
    <name type="synonym">Lolium perenne subsp. multiflorum</name>
    <dbReference type="NCBI Taxonomy" id="4521"/>
    <lineage>
        <taxon>Eukaryota</taxon>
        <taxon>Viridiplantae</taxon>
        <taxon>Streptophyta</taxon>
        <taxon>Embryophyta</taxon>
        <taxon>Tracheophyta</taxon>
        <taxon>Spermatophyta</taxon>
        <taxon>Magnoliopsida</taxon>
        <taxon>Liliopsida</taxon>
        <taxon>Poales</taxon>
        <taxon>Poaceae</taxon>
        <taxon>BOP clade</taxon>
        <taxon>Pooideae</taxon>
        <taxon>Poodae</taxon>
        <taxon>Poeae</taxon>
        <taxon>Poeae Chloroplast Group 2 (Poeae type)</taxon>
        <taxon>Loliodinae</taxon>
        <taxon>Loliinae</taxon>
        <taxon>Lolium</taxon>
    </lineage>
</organism>
<evidence type="ECO:0000256" key="7">
    <source>
        <dbReference type="PIRSR" id="PIRSR602401-1"/>
    </source>
</evidence>
<dbReference type="Pfam" id="PF00067">
    <property type="entry name" value="p450"/>
    <property type="match status" value="1"/>
</dbReference>
<dbReference type="GO" id="GO:0004497">
    <property type="term" value="F:monooxygenase activity"/>
    <property type="evidence" value="ECO:0007669"/>
    <property type="project" value="UniProtKB-KW"/>
</dbReference>
<keyword evidence="2" id="KW-0812">Transmembrane</keyword>
<keyword evidence="6 7" id="KW-0408">Iron</keyword>
<dbReference type="CDD" id="cd11064">
    <property type="entry name" value="CYP86A"/>
    <property type="match status" value="1"/>
</dbReference>
<comment type="cofactor">
    <cofactor evidence="7">
        <name>heme</name>
        <dbReference type="ChEBI" id="CHEBI:30413"/>
    </cofactor>
</comment>
<dbReference type="Gene3D" id="1.10.630.10">
    <property type="entry name" value="Cytochrome P450"/>
    <property type="match status" value="1"/>
</dbReference>
<keyword evidence="10" id="KW-1185">Reference proteome</keyword>